<accession>R0FL37</accession>
<gene>
    <name evidence="2" type="ORF">CARUB_v10003390mg</name>
</gene>
<proteinExistence type="predicted"/>
<dbReference type="OrthoDB" id="45365at2759"/>
<dbReference type="EMBL" id="KB870810">
    <property type="protein sequence ID" value="EOA22686.1"/>
    <property type="molecule type" value="Genomic_DNA"/>
</dbReference>
<dbReference type="AlphaFoldDB" id="R0FL37"/>
<dbReference type="PANTHER" id="PTHR24414:SF82">
    <property type="entry name" value="GALACTOSE OXIDASE_KELCH REPEAT SUPERFAMILY PROTEIN"/>
    <property type="match status" value="1"/>
</dbReference>
<dbReference type="SMART" id="SM00256">
    <property type="entry name" value="FBOX"/>
    <property type="match status" value="1"/>
</dbReference>
<dbReference type="CDD" id="cd22152">
    <property type="entry name" value="F-box_AtAFR-like"/>
    <property type="match status" value="1"/>
</dbReference>
<evidence type="ECO:0000313" key="3">
    <source>
        <dbReference type="Proteomes" id="UP000029121"/>
    </source>
</evidence>
<dbReference type="InterPro" id="IPR015915">
    <property type="entry name" value="Kelch-typ_b-propeller"/>
</dbReference>
<dbReference type="Proteomes" id="UP000029121">
    <property type="component" value="Unassembled WGS sequence"/>
</dbReference>
<dbReference type="KEGG" id="crb:17884212"/>
<dbReference type="SMART" id="SM00612">
    <property type="entry name" value="Kelch"/>
    <property type="match status" value="2"/>
</dbReference>
<dbReference type="InterPro" id="IPR001810">
    <property type="entry name" value="F-box_dom"/>
</dbReference>
<dbReference type="Pfam" id="PF00646">
    <property type="entry name" value="F-box"/>
    <property type="match status" value="1"/>
</dbReference>
<dbReference type="PROSITE" id="PS50181">
    <property type="entry name" value="FBOX"/>
    <property type="match status" value="1"/>
</dbReference>
<evidence type="ECO:0000259" key="1">
    <source>
        <dbReference type="PROSITE" id="PS50181"/>
    </source>
</evidence>
<feature type="domain" description="F-box" evidence="1">
    <location>
        <begin position="6"/>
        <end position="52"/>
    </location>
</feature>
<dbReference type="Pfam" id="PF25210">
    <property type="entry name" value="Kelch_FKB95"/>
    <property type="match status" value="1"/>
</dbReference>
<dbReference type="InterPro" id="IPR050354">
    <property type="entry name" value="F-box/kelch-repeat_ARATH"/>
</dbReference>
<evidence type="ECO:0000313" key="2">
    <source>
        <dbReference type="EMBL" id="EOA22686.1"/>
    </source>
</evidence>
<dbReference type="Gene3D" id="2.120.10.80">
    <property type="entry name" value="Kelch-type beta propeller"/>
    <property type="match status" value="1"/>
</dbReference>
<dbReference type="PANTHER" id="PTHR24414">
    <property type="entry name" value="F-BOX/KELCH-REPEAT PROTEIN SKIP4"/>
    <property type="match status" value="1"/>
</dbReference>
<dbReference type="SUPFAM" id="SSF117281">
    <property type="entry name" value="Kelch motif"/>
    <property type="match status" value="1"/>
</dbReference>
<name>R0FL37_9BRAS</name>
<reference evidence="3" key="1">
    <citation type="journal article" date="2013" name="Nat. Genet.">
        <title>The Capsella rubella genome and the genomic consequences of rapid mating system evolution.</title>
        <authorList>
            <person name="Slotte T."/>
            <person name="Hazzouri K.M."/>
            <person name="Agren J.A."/>
            <person name="Koenig D."/>
            <person name="Maumus F."/>
            <person name="Guo Y.L."/>
            <person name="Steige K."/>
            <person name="Platts A.E."/>
            <person name="Escobar J.S."/>
            <person name="Newman L.K."/>
            <person name="Wang W."/>
            <person name="Mandakova T."/>
            <person name="Vello E."/>
            <person name="Smith L.M."/>
            <person name="Henz S.R."/>
            <person name="Steffen J."/>
            <person name="Takuno S."/>
            <person name="Brandvain Y."/>
            <person name="Coop G."/>
            <person name="Andolfatto P."/>
            <person name="Hu T.T."/>
            <person name="Blanchette M."/>
            <person name="Clark R.M."/>
            <person name="Quesneville H."/>
            <person name="Nordborg M."/>
            <person name="Gaut B.S."/>
            <person name="Lysak M.A."/>
            <person name="Jenkins J."/>
            <person name="Grimwood J."/>
            <person name="Chapman J."/>
            <person name="Prochnik S."/>
            <person name="Shu S."/>
            <person name="Rokhsar D."/>
            <person name="Schmutz J."/>
            <person name="Weigel D."/>
            <person name="Wright S.I."/>
        </authorList>
    </citation>
    <scope>NUCLEOTIDE SEQUENCE [LARGE SCALE GENOMIC DNA]</scope>
    <source>
        <strain evidence="3">cv. Monte Gargano</strain>
    </source>
</reference>
<sequence>MATNSPIDLLHLPDDILLNCLARVSRLYYPTLSLVSKRLCSLVASLELYETRTLLGRTEKCLYVCLRLSSETKPRWFTLCRRSTPIPSPSPSPSPKPSPSPSCSCSPSPSHSCSPNLNPYLNLRGFISCSRPQPNHTINDEEKKTLSMGNSMVSVPTCNYYPPFGWPRGAIGSNIYMIGGYGNASYSSTLVHLMDCRTHTWQKAPSMQMARKHPLVNVLDGKIYVVKGCRNLDSSNMIEFFDPETQIWEYLPCPYADMCKRIELRSIATNRKLYLFTWEASVVYDPKENRWDVVGSLDIIFDLNYSNCSSCVIDNLIYYTYEFCTRIWWYDPERRSKGTLKGLEKLPKLPRHIRLVDYGGKLMLSWEKEEELAEKVFCCAEIELERQNEEIYGKIMWRDTVLKLSKPYDIVEVLTATV</sequence>
<keyword evidence="3" id="KW-1185">Reference proteome</keyword>
<organism evidence="2 3">
    <name type="scientific">Capsella rubella</name>
    <dbReference type="NCBI Taxonomy" id="81985"/>
    <lineage>
        <taxon>Eukaryota</taxon>
        <taxon>Viridiplantae</taxon>
        <taxon>Streptophyta</taxon>
        <taxon>Embryophyta</taxon>
        <taxon>Tracheophyta</taxon>
        <taxon>Spermatophyta</taxon>
        <taxon>Magnoliopsida</taxon>
        <taxon>eudicotyledons</taxon>
        <taxon>Gunneridae</taxon>
        <taxon>Pentapetalae</taxon>
        <taxon>rosids</taxon>
        <taxon>malvids</taxon>
        <taxon>Brassicales</taxon>
        <taxon>Brassicaceae</taxon>
        <taxon>Camelineae</taxon>
        <taxon>Capsella</taxon>
    </lineage>
</organism>
<dbReference type="eggNOG" id="KOG1072">
    <property type="taxonomic scope" value="Eukaryota"/>
</dbReference>
<dbReference type="InterPro" id="IPR006652">
    <property type="entry name" value="Kelch_1"/>
</dbReference>
<dbReference type="InterPro" id="IPR057499">
    <property type="entry name" value="Kelch_FKB95"/>
</dbReference>
<protein>
    <recommendedName>
        <fullName evidence="1">F-box domain-containing protein</fullName>
    </recommendedName>
</protein>